<evidence type="ECO:0000313" key="2">
    <source>
        <dbReference type="EMBL" id="TLH80824.1"/>
    </source>
</evidence>
<proteinExistence type="predicted"/>
<reference evidence="2 3" key="1">
    <citation type="submission" date="2018-01" db="EMBL/GenBank/DDBJ databases">
        <title>Comparative genomics of Mycobacterium mucogenicum and Mycobacterium neoaurum clade members emphasizing tRNA and non-coding RNA.</title>
        <authorList>
            <person name="Behra P.R.K."/>
            <person name="Pettersson B.M.F."/>
            <person name="Das S."/>
            <person name="Dasgupta S."/>
            <person name="Kirsebom L.A."/>
        </authorList>
    </citation>
    <scope>NUCLEOTIDE SEQUENCE [LARGE SCALE GENOMIC DNA]</scope>
    <source>
        <strain evidence="2 3">DSM 45104</strain>
    </source>
</reference>
<evidence type="ECO:0000313" key="3">
    <source>
        <dbReference type="Proteomes" id="UP000309984"/>
    </source>
</evidence>
<gene>
    <name evidence="2" type="ORF">C1S79_01380</name>
</gene>
<feature type="domain" description="Rhamnogalacturonase A/B/Epimerase-like pectate lyase" evidence="1">
    <location>
        <begin position="59"/>
        <end position="118"/>
    </location>
</feature>
<accession>A0A7I7ZQ43</accession>
<sequence length="399" mass="42341">MVFTSGIAAAFGSAIASCTKPRPPSEPPPTLDATSGQISIGGQPVAGFAVVTDRQFEGGADPQAKRDSGPAIRAAVATGKPVYLPPGAYLYSGPGIDHHSPVIVGAGQGSTTVTLSPDTHFIDSNQRWLRLNLTGIRFNGGIGHVRNRYRDSNVNDFHVVSDCAFIGYSGCSISTNSVDNPYWKINRNIFRAANFGTSMGIALSGLTDGTSIADNSFLSNRVHIKLCEGGNNTYITNNDFLRFGPPEGFPRTDVWFVPAQTDVNAGGGMVLSRCKFGNENLDSHDHHIVYADESSGDWNGGRWPLLEQASARWITGHTITDVYSNGIGDNARIPLIRSTTSNIVGGSYGPITQGGNSGASILSTIEPLRDNGISNRFGPLLRANSILGPLPELVVSDHN</sequence>
<organism evidence="2 3">
    <name type="scientific">Mycolicibacterium phocaicum</name>
    <dbReference type="NCBI Taxonomy" id="319706"/>
    <lineage>
        <taxon>Bacteria</taxon>
        <taxon>Bacillati</taxon>
        <taxon>Actinomycetota</taxon>
        <taxon>Actinomycetes</taxon>
        <taxon>Mycobacteriales</taxon>
        <taxon>Mycobacteriaceae</taxon>
        <taxon>Mycolicibacterium</taxon>
    </lineage>
</organism>
<dbReference type="InterPro" id="IPR012334">
    <property type="entry name" value="Pectin_lyas_fold"/>
</dbReference>
<evidence type="ECO:0000259" key="1">
    <source>
        <dbReference type="Pfam" id="PF12708"/>
    </source>
</evidence>
<dbReference type="Proteomes" id="UP000309984">
    <property type="component" value="Unassembled WGS sequence"/>
</dbReference>
<dbReference type="AlphaFoldDB" id="A0A7I7ZQ43"/>
<protein>
    <recommendedName>
        <fullName evidence="1">Rhamnogalacturonase A/B/Epimerase-like pectate lyase domain-containing protein</fullName>
    </recommendedName>
</protein>
<dbReference type="EMBL" id="POTM01000004">
    <property type="protein sequence ID" value="TLH80824.1"/>
    <property type="molecule type" value="Genomic_DNA"/>
</dbReference>
<dbReference type="Gene3D" id="2.160.20.10">
    <property type="entry name" value="Single-stranded right-handed beta-helix, Pectin lyase-like"/>
    <property type="match status" value="1"/>
</dbReference>
<comment type="caution">
    <text evidence="2">The sequence shown here is derived from an EMBL/GenBank/DDBJ whole genome shotgun (WGS) entry which is preliminary data.</text>
</comment>
<dbReference type="InterPro" id="IPR024535">
    <property type="entry name" value="RHGA/B-epi-like_pectate_lyase"/>
</dbReference>
<dbReference type="Pfam" id="PF12708">
    <property type="entry name" value="Pect-lyase_RHGA_epim"/>
    <property type="match status" value="1"/>
</dbReference>
<name>A0A7I7ZQ43_9MYCO</name>
<keyword evidence="3" id="KW-1185">Reference proteome</keyword>
<dbReference type="SUPFAM" id="SSF51126">
    <property type="entry name" value="Pectin lyase-like"/>
    <property type="match status" value="1"/>
</dbReference>
<dbReference type="InterPro" id="IPR011050">
    <property type="entry name" value="Pectin_lyase_fold/virulence"/>
</dbReference>